<dbReference type="EMBL" id="WOYG01000001">
    <property type="protein sequence ID" value="NLV09320.1"/>
    <property type="molecule type" value="Genomic_DNA"/>
</dbReference>
<gene>
    <name evidence="2" type="ORF">GOC74_05165</name>
</gene>
<organism evidence="2 3">
    <name type="scientific">Halomicrobium mukohataei</name>
    <dbReference type="NCBI Taxonomy" id="57705"/>
    <lineage>
        <taxon>Archaea</taxon>
        <taxon>Methanobacteriati</taxon>
        <taxon>Methanobacteriota</taxon>
        <taxon>Stenosarchaea group</taxon>
        <taxon>Halobacteria</taxon>
        <taxon>Halobacteriales</taxon>
        <taxon>Haloarculaceae</taxon>
        <taxon>Halomicrobium</taxon>
    </lineage>
</organism>
<evidence type="ECO:0000256" key="1">
    <source>
        <dbReference type="SAM" id="MobiDB-lite"/>
    </source>
</evidence>
<feature type="region of interest" description="Disordered" evidence="1">
    <location>
        <begin position="1"/>
        <end position="23"/>
    </location>
</feature>
<evidence type="ECO:0000313" key="2">
    <source>
        <dbReference type="EMBL" id="NLV09320.1"/>
    </source>
</evidence>
<dbReference type="RefSeq" id="WP_170093204.1">
    <property type="nucleotide sequence ID" value="NZ_WOYG01000001.1"/>
</dbReference>
<evidence type="ECO:0000313" key="3">
    <source>
        <dbReference type="Proteomes" id="UP000608662"/>
    </source>
</evidence>
<protein>
    <submittedName>
        <fullName evidence="2">Uncharacterized protein</fullName>
    </submittedName>
</protein>
<comment type="caution">
    <text evidence="2">The sequence shown here is derived from an EMBL/GenBank/DDBJ whole genome shotgun (WGS) entry which is preliminary data.</text>
</comment>
<accession>A0A847UCW4</accession>
<dbReference type="Proteomes" id="UP000608662">
    <property type="component" value="Unassembled WGS sequence"/>
</dbReference>
<proteinExistence type="predicted"/>
<sequence>MTDEQDIAEMMAEIESKVEEKDEKIERLETNQRVEQSRRENYQEDFAWEKFDNLVNISEYVDRDEVEFNTHASTVEVHISSPQTTLKLIIEDQITGDRRFEARVDAISVSMWDDNVEDWTGYEKALEIIANGGDLICSHVDYIFETVDGNLFEIDFDEGTVSDDIDISSNWFRKFESSNGRIEDDVGDLVAVEEDYNDMYYIFERYTIKVESTLGRVRQRWVRVDAENVLMVSERDIVDIDDSYNQQAVASMI</sequence>
<name>A0A847UCW4_9EURY</name>
<feature type="compositionally biased region" description="Basic and acidic residues" evidence="1">
    <location>
        <begin position="14"/>
        <end position="23"/>
    </location>
</feature>
<reference evidence="2" key="1">
    <citation type="submission" date="2019-12" db="EMBL/GenBank/DDBJ databases">
        <title>Whole-genome sequence of Halomicrobium mukohataei pws1.</title>
        <authorList>
            <person name="Verma D.K."/>
            <person name="Gopal K."/>
            <person name="Prasad E.S."/>
        </authorList>
    </citation>
    <scope>NUCLEOTIDE SEQUENCE</scope>
    <source>
        <strain evidence="2">Pws1</strain>
    </source>
</reference>
<dbReference type="AlphaFoldDB" id="A0A847UCW4"/>